<feature type="domain" description="T2SS protein K first SAM-like" evidence="10">
    <location>
        <begin position="95"/>
        <end position="183"/>
    </location>
</feature>
<evidence type="ECO:0000313" key="12">
    <source>
        <dbReference type="Proteomes" id="UP000553706"/>
    </source>
</evidence>
<comment type="caution">
    <text evidence="11">The sequence shown here is derived from an EMBL/GenBank/DDBJ whole genome shotgun (WGS) entry which is preliminary data.</text>
</comment>
<dbReference type="GO" id="GO:0009306">
    <property type="term" value="P:protein secretion"/>
    <property type="evidence" value="ECO:0007669"/>
    <property type="project" value="InterPro"/>
</dbReference>
<sequence>MSKVRDRGFALLIVLWSLVLIGLLISELAASGRSAVRLAANLRAGAAASAQADGAIYQAIYHSLSQGGDHWPADGSTHLLAGVTVRVESLAGKVNPNLASTTLLAGLMQACGAQPNAAKQLANAIIAWRAEAPTKQAAAELQAAYQRAGMAYAPPAQPFADLSELADVLGISPPLLACAIPEMSLYQSGDPIPAQAEATVRRALTLSGQSNVSGYIGSFPVVAILAETASGVRRYAIVSLQGADAPVPYKLLAMADGVVP</sequence>
<proteinExistence type="inferred from homology"/>
<evidence type="ECO:0000256" key="2">
    <source>
        <dbReference type="ARBA" id="ARBA00007246"/>
    </source>
</evidence>
<gene>
    <name evidence="11" type="ORF">HNP71_000441</name>
</gene>
<keyword evidence="9" id="KW-0472">Membrane</keyword>
<evidence type="ECO:0000256" key="5">
    <source>
        <dbReference type="ARBA" id="ARBA00022519"/>
    </source>
</evidence>
<dbReference type="RefSeq" id="WP_183265200.1">
    <property type="nucleotide sequence ID" value="NZ_JACHFJ010000001.1"/>
</dbReference>
<dbReference type="AlphaFoldDB" id="A0A840VBK6"/>
<dbReference type="Pfam" id="PF21687">
    <property type="entry name" value="T2SSK_1st"/>
    <property type="match status" value="1"/>
</dbReference>
<dbReference type="SUPFAM" id="SSF158544">
    <property type="entry name" value="GspK insert domain-like"/>
    <property type="match status" value="1"/>
</dbReference>
<dbReference type="PANTHER" id="PTHR38831">
    <property type="entry name" value="TYPE II SECRETION SYSTEM PROTEIN K"/>
    <property type="match status" value="1"/>
</dbReference>
<dbReference type="EMBL" id="JACHFJ010000001">
    <property type="protein sequence ID" value="MBB5372217.1"/>
    <property type="molecule type" value="Genomic_DNA"/>
</dbReference>
<keyword evidence="8" id="KW-1133">Transmembrane helix</keyword>
<keyword evidence="5" id="KW-0997">Cell inner membrane</keyword>
<evidence type="ECO:0000256" key="8">
    <source>
        <dbReference type="ARBA" id="ARBA00022989"/>
    </source>
</evidence>
<organism evidence="11 12">
    <name type="scientific">Acidocella aromatica</name>
    <dbReference type="NCBI Taxonomy" id="1303579"/>
    <lineage>
        <taxon>Bacteria</taxon>
        <taxon>Pseudomonadati</taxon>
        <taxon>Pseudomonadota</taxon>
        <taxon>Alphaproteobacteria</taxon>
        <taxon>Acetobacterales</taxon>
        <taxon>Acidocellaceae</taxon>
        <taxon>Acidocella</taxon>
    </lineage>
</organism>
<name>A0A840VBK6_9PROT</name>
<evidence type="ECO:0000256" key="3">
    <source>
        <dbReference type="ARBA" id="ARBA00022448"/>
    </source>
</evidence>
<keyword evidence="6" id="KW-0812">Transmembrane</keyword>
<dbReference type="GO" id="GO:0005886">
    <property type="term" value="C:plasma membrane"/>
    <property type="evidence" value="ECO:0007669"/>
    <property type="project" value="UniProtKB-SubCell"/>
</dbReference>
<dbReference type="Gene3D" id="1.10.40.60">
    <property type="entry name" value="EpsJ-like"/>
    <property type="match status" value="1"/>
</dbReference>
<keyword evidence="3" id="KW-0813">Transport</keyword>
<protein>
    <submittedName>
        <fullName evidence="11">General secretion pathway protein K</fullName>
    </submittedName>
</protein>
<dbReference type="PANTHER" id="PTHR38831:SF2">
    <property type="entry name" value="TYPE II SECRETION SYSTEM PROTEIN K"/>
    <property type="match status" value="1"/>
</dbReference>
<accession>A0A840VBK6</accession>
<reference evidence="11 12" key="1">
    <citation type="submission" date="2020-08" db="EMBL/GenBank/DDBJ databases">
        <title>Genomic Encyclopedia of Type Strains, Phase IV (KMG-IV): sequencing the most valuable type-strain genomes for metagenomic binning, comparative biology and taxonomic classification.</title>
        <authorList>
            <person name="Goeker M."/>
        </authorList>
    </citation>
    <scope>NUCLEOTIDE SEQUENCE [LARGE SCALE GENOMIC DNA]</scope>
    <source>
        <strain evidence="11 12">DSM 27026</strain>
    </source>
</reference>
<comment type="similarity">
    <text evidence="2">Belongs to the GSP K family.</text>
</comment>
<keyword evidence="7" id="KW-0653">Protein transport</keyword>
<dbReference type="InterPro" id="IPR005628">
    <property type="entry name" value="GspK"/>
</dbReference>
<evidence type="ECO:0000256" key="6">
    <source>
        <dbReference type="ARBA" id="ARBA00022692"/>
    </source>
</evidence>
<evidence type="ECO:0000256" key="9">
    <source>
        <dbReference type="ARBA" id="ARBA00023136"/>
    </source>
</evidence>
<dbReference type="Proteomes" id="UP000553706">
    <property type="component" value="Unassembled WGS sequence"/>
</dbReference>
<evidence type="ECO:0000313" key="11">
    <source>
        <dbReference type="EMBL" id="MBB5372217.1"/>
    </source>
</evidence>
<dbReference type="InterPro" id="IPR049031">
    <property type="entry name" value="T2SSK_SAM-like_1st"/>
</dbReference>
<comment type="subcellular location">
    <subcellularLocation>
        <location evidence="1">Cell inner membrane</location>
    </subcellularLocation>
</comment>
<evidence type="ECO:0000259" key="10">
    <source>
        <dbReference type="Pfam" id="PF21687"/>
    </source>
</evidence>
<evidence type="ECO:0000256" key="1">
    <source>
        <dbReference type="ARBA" id="ARBA00004533"/>
    </source>
</evidence>
<evidence type="ECO:0000256" key="4">
    <source>
        <dbReference type="ARBA" id="ARBA00022475"/>
    </source>
</evidence>
<dbReference type="InterPro" id="IPR038072">
    <property type="entry name" value="GspK_central_sf"/>
</dbReference>
<evidence type="ECO:0000256" key="7">
    <source>
        <dbReference type="ARBA" id="ARBA00022927"/>
    </source>
</evidence>
<keyword evidence="12" id="KW-1185">Reference proteome</keyword>
<keyword evidence="4" id="KW-1003">Cell membrane</keyword>